<proteinExistence type="predicted"/>
<dbReference type="Proteomes" id="UP000761264">
    <property type="component" value="Unassembled WGS sequence"/>
</dbReference>
<protein>
    <submittedName>
        <fullName evidence="1">Uncharacterized protein</fullName>
    </submittedName>
</protein>
<evidence type="ECO:0000313" key="2">
    <source>
        <dbReference type="Proteomes" id="UP000761264"/>
    </source>
</evidence>
<evidence type="ECO:0000313" key="1">
    <source>
        <dbReference type="EMBL" id="NIA69046.1"/>
    </source>
</evidence>
<sequence>MRGLHLRLSLCRVSLRQGSDSRLVGIDDAYLITERLGDGSLIVIFIHPPGVNDDASAEQVLSRRLLACLQKQGLAIWALRFAAMHCDAAAIDDGHATLEALFDKPLRPLNRPRLAV</sequence>
<gene>
    <name evidence="1" type="ORF">HBA54_10630</name>
</gene>
<comment type="caution">
    <text evidence="1">The sequence shown here is derived from an EMBL/GenBank/DDBJ whole genome shotgun (WGS) entry which is preliminary data.</text>
</comment>
<name>A0A967C291_9PROT</name>
<keyword evidence="2" id="KW-1185">Reference proteome</keyword>
<organism evidence="1 2">
    <name type="scientific">Pelagibius litoralis</name>
    <dbReference type="NCBI Taxonomy" id="374515"/>
    <lineage>
        <taxon>Bacteria</taxon>
        <taxon>Pseudomonadati</taxon>
        <taxon>Pseudomonadota</taxon>
        <taxon>Alphaproteobacteria</taxon>
        <taxon>Rhodospirillales</taxon>
        <taxon>Rhodovibrionaceae</taxon>
        <taxon>Pelagibius</taxon>
    </lineage>
</organism>
<reference evidence="1" key="1">
    <citation type="submission" date="2020-03" db="EMBL/GenBank/DDBJ databases">
        <title>Genome of Pelagibius litoralis DSM 21314T.</title>
        <authorList>
            <person name="Wang G."/>
        </authorList>
    </citation>
    <scope>NUCLEOTIDE SEQUENCE</scope>
    <source>
        <strain evidence="1">DSM 21314</strain>
    </source>
</reference>
<dbReference type="AlphaFoldDB" id="A0A967C291"/>
<accession>A0A967C291</accession>
<dbReference type="EMBL" id="JAAQPH010000007">
    <property type="protein sequence ID" value="NIA69046.1"/>
    <property type="molecule type" value="Genomic_DNA"/>
</dbReference>